<comment type="catalytic activity">
    <reaction evidence="11">
        <text>2-deoxy-scyllo-inosamine + NADP(+) = 3-amino-2,3-dideoxy-scyllo-inosose + NADPH + H(+)</text>
        <dbReference type="Rhea" id="RHEA:33879"/>
        <dbReference type="ChEBI" id="CHEBI:15378"/>
        <dbReference type="ChEBI" id="CHEBI:57783"/>
        <dbReference type="ChEBI" id="CHEBI:58349"/>
        <dbReference type="ChEBI" id="CHEBI:65002"/>
        <dbReference type="ChEBI" id="CHEBI:65003"/>
        <dbReference type="EC" id="1.1.1.329"/>
    </reaction>
</comment>
<dbReference type="InterPro" id="IPR036291">
    <property type="entry name" value="NAD(P)-bd_dom_sf"/>
</dbReference>
<dbReference type="Pfam" id="PF08240">
    <property type="entry name" value="ADH_N"/>
    <property type="match status" value="1"/>
</dbReference>
<evidence type="ECO:0000313" key="17">
    <source>
        <dbReference type="Proteomes" id="UP000734511"/>
    </source>
</evidence>
<evidence type="ECO:0000259" key="14">
    <source>
        <dbReference type="Pfam" id="PF00107"/>
    </source>
</evidence>
<dbReference type="Proteomes" id="UP000734511">
    <property type="component" value="Unassembled WGS sequence"/>
</dbReference>
<keyword evidence="2 12" id="KW-0479">Metal-binding</keyword>
<dbReference type="PANTHER" id="PTHR43401">
    <property type="entry name" value="L-THREONINE 3-DEHYDROGENASE"/>
    <property type="match status" value="1"/>
</dbReference>
<dbReference type="InterPro" id="IPR002328">
    <property type="entry name" value="ADH_Zn_CS"/>
</dbReference>
<evidence type="ECO:0000256" key="10">
    <source>
        <dbReference type="ARBA" id="ARBA00048685"/>
    </source>
</evidence>
<proteinExistence type="inferred from homology"/>
<evidence type="ECO:0000256" key="9">
    <source>
        <dbReference type="ARBA" id="ARBA00039387"/>
    </source>
</evidence>
<comment type="pathway">
    <text evidence="6">Metabolic intermediate biosynthesis; 2-deoxystreptamine biosynthesis; 2-deoxystreptamine from D-glucose 6-phosphate: step 3/4.</text>
</comment>
<comment type="function">
    <text evidence="5">Catalyzes the oxidation of 2-deoxy-scyllo-inosamine (DOIA) with NAD(+) or NADP(+), forming 3-amino-2,3-dideoxy-scyllo-inosose (amino-DOI).</text>
</comment>
<evidence type="ECO:0000256" key="11">
    <source>
        <dbReference type="ARBA" id="ARBA00049085"/>
    </source>
</evidence>
<evidence type="ECO:0000256" key="7">
    <source>
        <dbReference type="ARBA" id="ARBA00038004"/>
    </source>
</evidence>
<evidence type="ECO:0000256" key="13">
    <source>
        <dbReference type="SAM" id="MobiDB-lite"/>
    </source>
</evidence>
<feature type="domain" description="Alcohol dehydrogenase-like C-terminal" evidence="14">
    <location>
        <begin position="216"/>
        <end position="345"/>
    </location>
</feature>
<gene>
    <name evidence="16" type="ORF">HCN08_31720</name>
</gene>
<feature type="domain" description="Alcohol dehydrogenase-like N-terminal" evidence="15">
    <location>
        <begin position="50"/>
        <end position="174"/>
    </location>
</feature>
<evidence type="ECO:0000256" key="3">
    <source>
        <dbReference type="ARBA" id="ARBA00022833"/>
    </source>
</evidence>
<evidence type="ECO:0000256" key="6">
    <source>
        <dbReference type="ARBA" id="ARBA00037908"/>
    </source>
</evidence>
<keyword evidence="4" id="KW-0560">Oxidoreductase</keyword>
<evidence type="ECO:0000256" key="2">
    <source>
        <dbReference type="ARBA" id="ARBA00022723"/>
    </source>
</evidence>
<evidence type="ECO:0000256" key="12">
    <source>
        <dbReference type="RuleBase" id="RU361277"/>
    </source>
</evidence>
<feature type="region of interest" description="Disordered" evidence="13">
    <location>
        <begin position="1"/>
        <end position="25"/>
    </location>
</feature>
<dbReference type="Gene3D" id="3.90.180.10">
    <property type="entry name" value="Medium-chain alcohol dehydrogenases, catalytic domain"/>
    <property type="match status" value="1"/>
</dbReference>
<name>A0ABX0ZYA0_9ACTN</name>
<evidence type="ECO:0000256" key="1">
    <source>
        <dbReference type="ARBA" id="ARBA00001947"/>
    </source>
</evidence>
<evidence type="ECO:0000256" key="5">
    <source>
        <dbReference type="ARBA" id="ARBA00037678"/>
    </source>
</evidence>
<comment type="catalytic activity">
    <reaction evidence="10">
        <text>2-deoxy-scyllo-inosamine + NAD(+) = 3-amino-2,3-dideoxy-scyllo-inosose + NADH + H(+)</text>
        <dbReference type="Rhea" id="RHEA:33883"/>
        <dbReference type="ChEBI" id="CHEBI:15378"/>
        <dbReference type="ChEBI" id="CHEBI:57540"/>
        <dbReference type="ChEBI" id="CHEBI:57945"/>
        <dbReference type="ChEBI" id="CHEBI:65002"/>
        <dbReference type="ChEBI" id="CHEBI:65003"/>
        <dbReference type="EC" id="1.1.1.329"/>
    </reaction>
</comment>
<reference evidence="16 17" key="1">
    <citation type="submission" date="2020-03" db="EMBL/GenBank/DDBJ databases">
        <title>WGS of actinomycetes isolated from Thailand.</title>
        <authorList>
            <person name="Thawai C."/>
        </authorList>
    </citation>
    <scope>NUCLEOTIDE SEQUENCE [LARGE SCALE GENOMIC DNA]</scope>
    <source>
        <strain evidence="16 17">PRB2-1</strain>
    </source>
</reference>
<dbReference type="InterPro" id="IPR013154">
    <property type="entry name" value="ADH-like_N"/>
</dbReference>
<evidence type="ECO:0000259" key="15">
    <source>
        <dbReference type="Pfam" id="PF08240"/>
    </source>
</evidence>
<dbReference type="Pfam" id="PF00107">
    <property type="entry name" value="ADH_zinc_N"/>
    <property type="match status" value="1"/>
</dbReference>
<dbReference type="PROSITE" id="PS00059">
    <property type="entry name" value="ADH_ZINC"/>
    <property type="match status" value="1"/>
</dbReference>
<dbReference type="InterPro" id="IPR050129">
    <property type="entry name" value="Zn_alcohol_dh"/>
</dbReference>
<dbReference type="Gene3D" id="3.40.50.720">
    <property type="entry name" value="NAD(P)-binding Rossmann-like Domain"/>
    <property type="match status" value="1"/>
</dbReference>
<dbReference type="EMBL" id="JAATEJ010000037">
    <property type="protein sequence ID" value="NJP47940.1"/>
    <property type="molecule type" value="Genomic_DNA"/>
</dbReference>
<comment type="caution">
    <text evidence="16">The sequence shown here is derived from an EMBL/GenBank/DDBJ whole genome shotgun (WGS) entry which is preliminary data.</text>
</comment>
<organism evidence="16 17">
    <name type="scientific">Actinacidiphila epipremni</name>
    <dbReference type="NCBI Taxonomy" id="2053013"/>
    <lineage>
        <taxon>Bacteria</taxon>
        <taxon>Bacillati</taxon>
        <taxon>Actinomycetota</taxon>
        <taxon>Actinomycetes</taxon>
        <taxon>Kitasatosporales</taxon>
        <taxon>Streptomycetaceae</taxon>
        <taxon>Actinacidiphila</taxon>
    </lineage>
</organism>
<dbReference type="RefSeq" id="WP_167986774.1">
    <property type="nucleotide sequence ID" value="NZ_JAATEJ010000037.1"/>
</dbReference>
<dbReference type="InterPro" id="IPR011032">
    <property type="entry name" value="GroES-like_sf"/>
</dbReference>
<dbReference type="PANTHER" id="PTHR43401:SF2">
    <property type="entry name" value="L-THREONINE 3-DEHYDROGENASE"/>
    <property type="match status" value="1"/>
</dbReference>
<sequence>MTSSASSRSLSTAATHPARPAPLPTATLAAVTTGRRSTELRTLPVPPVGPAEGLLRVDAAGVCGSDVVAYDKEGLPARVMGHENVGRIVALGEAAARRWGVGVGERVVVEEYLPCGHCHFCRTSEFRLCLGSDPSHDPDALRYGSTPLTRAPGLWGGFSQYLRLHERSVLHRVPDAVPDTHAAMALPIANGYEWAFREGGAGPGKTVVVIGPGQQGLGCVLGAHAAGAPVIVCVGLRADAHRLEVARRLGATHTLYADETDPVAEVARITGGAMADVVIDVAAGTAAVVNQAIAMARKRGTLVSAVSAGVPLDGLDFGLLSRKYLTVRGVRGHSFEAVEHALALMACGRYPVEAMSSLTVGLDGVHTAIRATAGAYDRPVIHATVLPWQGVTDAPPEPV</sequence>
<dbReference type="SUPFAM" id="SSF50129">
    <property type="entry name" value="GroES-like"/>
    <property type="match status" value="1"/>
</dbReference>
<comment type="cofactor">
    <cofactor evidence="1 12">
        <name>Zn(2+)</name>
        <dbReference type="ChEBI" id="CHEBI:29105"/>
    </cofactor>
</comment>
<comment type="similarity">
    <text evidence="7">Belongs to the zinc-containing alcohol dehydrogenase family. DOIA dehydrogenase subfamily.</text>
</comment>
<evidence type="ECO:0000313" key="16">
    <source>
        <dbReference type="EMBL" id="NJP47940.1"/>
    </source>
</evidence>
<dbReference type="EC" id="1.1.1.329" evidence="8"/>
<evidence type="ECO:0000256" key="8">
    <source>
        <dbReference type="ARBA" id="ARBA00039102"/>
    </source>
</evidence>
<dbReference type="InterPro" id="IPR013149">
    <property type="entry name" value="ADH-like_C"/>
</dbReference>
<keyword evidence="17" id="KW-1185">Reference proteome</keyword>
<evidence type="ECO:0000256" key="4">
    <source>
        <dbReference type="ARBA" id="ARBA00023002"/>
    </source>
</evidence>
<keyword evidence="3 12" id="KW-0862">Zinc</keyword>
<dbReference type="SUPFAM" id="SSF51735">
    <property type="entry name" value="NAD(P)-binding Rossmann-fold domains"/>
    <property type="match status" value="1"/>
</dbReference>
<protein>
    <recommendedName>
        <fullName evidence="9">2-deoxy-scyllo-inosamine dehydrogenase</fullName>
        <ecNumber evidence="8">1.1.1.329</ecNumber>
    </recommendedName>
</protein>
<accession>A0ABX0ZYA0</accession>